<feature type="transmembrane region" description="Helical" evidence="7">
    <location>
        <begin position="6"/>
        <end position="22"/>
    </location>
</feature>
<dbReference type="RefSeq" id="WP_338535218.1">
    <property type="nucleotide sequence ID" value="NZ_AP028654.1"/>
</dbReference>
<comment type="subcellular location">
    <subcellularLocation>
        <location evidence="1">Cell membrane</location>
        <topology evidence="1">Multi-pass membrane protein</topology>
    </subcellularLocation>
</comment>
<feature type="transmembrane region" description="Helical" evidence="7">
    <location>
        <begin position="104"/>
        <end position="125"/>
    </location>
</feature>
<dbReference type="GO" id="GO:0005886">
    <property type="term" value="C:plasma membrane"/>
    <property type="evidence" value="ECO:0007669"/>
    <property type="project" value="UniProtKB-SubCell"/>
</dbReference>
<dbReference type="InterPro" id="IPR005524">
    <property type="entry name" value="DUF318"/>
</dbReference>
<evidence type="ECO:0000313" key="9">
    <source>
        <dbReference type="Proteomes" id="UP001321786"/>
    </source>
</evidence>
<keyword evidence="3" id="KW-1003">Cell membrane</keyword>
<evidence type="ECO:0000256" key="5">
    <source>
        <dbReference type="ARBA" id="ARBA00022989"/>
    </source>
</evidence>
<evidence type="ECO:0000256" key="6">
    <source>
        <dbReference type="ARBA" id="ARBA00023136"/>
    </source>
</evidence>
<dbReference type="AlphaFoldDB" id="A0AAU9E4P3"/>
<keyword evidence="4 7" id="KW-0812">Transmembrane</keyword>
<accession>A0AAU9E4P3</accession>
<feature type="transmembrane region" description="Helical" evidence="7">
    <location>
        <begin position="42"/>
        <end position="64"/>
    </location>
</feature>
<protein>
    <recommendedName>
        <fullName evidence="10">Permease</fullName>
    </recommendedName>
</protein>
<feature type="transmembrane region" description="Helical" evidence="7">
    <location>
        <begin position="137"/>
        <end position="156"/>
    </location>
</feature>
<gene>
    <name evidence="8" type="ORF">HLPR_19220</name>
</gene>
<comment type="similarity">
    <text evidence="2">Belongs to the UPF0718 family.</text>
</comment>
<sequence>MSFNYWIIGVIILVISILKDKTRTVKSMKLSRNMMKNMMGEIIAILFLIGLILTLIPPTTIQNLLGGDNLMFSVVSAALLGSITLIPAFVAFPLAGSLVNSGASIVPIVAFLTTLTMVGVVTFSLEKKEFGFKFTLYRNLLSFIFAILIAIVVGGLI</sequence>
<dbReference type="Pfam" id="PF03773">
    <property type="entry name" value="ArsP_1"/>
    <property type="match status" value="1"/>
</dbReference>
<reference evidence="8 9" key="1">
    <citation type="submission" date="2023-08" db="EMBL/GenBank/DDBJ databases">
        <title>Helicovermis profunda gen. nov., sp. nov., a novel mesophilic, fermentative bacterium within the Bacillota from a deep-sea hydrothermal vent chimney.</title>
        <authorList>
            <person name="Miyazaki U."/>
            <person name="Mizutani D."/>
            <person name="Hashimoto Y."/>
            <person name="Tame A."/>
            <person name="Sawayama S."/>
            <person name="Miyazaki J."/>
            <person name="Takai K."/>
            <person name="Nakagawa S."/>
        </authorList>
    </citation>
    <scope>NUCLEOTIDE SEQUENCE [LARGE SCALE GENOMIC DNA]</scope>
    <source>
        <strain evidence="8 9">S502</strain>
    </source>
</reference>
<evidence type="ECO:0000256" key="2">
    <source>
        <dbReference type="ARBA" id="ARBA00006386"/>
    </source>
</evidence>
<evidence type="ECO:0000256" key="7">
    <source>
        <dbReference type="SAM" id="Phobius"/>
    </source>
</evidence>
<organism evidence="8 9">
    <name type="scientific">Helicovermis profundi</name>
    <dbReference type="NCBI Taxonomy" id="3065157"/>
    <lineage>
        <taxon>Bacteria</taxon>
        <taxon>Bacillati</taxon>
        <taxon>Bacillota</taxon>
        <taxon>Clostridia</taxon>
        <taxon>Helicovermis</taxon>
    </lineage>
</organism>
<proteinExistence type="inferred from homology"/>
<name>A0AAU9E4P3_9FIRM</name>
<dbReference type="EMBL" id="AP028654">
    <property type="protein sequence ID" value="BEP29591.1"/>
    <property type="molecule type" value="Genomic_DNA"/>
</dbReference>
<evidence type="ECO:0000256" key="1">
    <source>
        <dbReference type="ARBA" id="ARBA00004651"/>
    </source>
</evidence>
<keyword evidence="6 7" id="KW-0472">Membrane</keyword>
<evidence type="ECO:0008006" key="10">
    <source>
        <dbReference type="Google" id="ProtNLM"/>
    </source>
</evidence>
<evidence type="ECO:0000313" key="8">
    <source>
        <dbReference type="EMBL" id="BEP29591.1"/>
    </source>
</evidence>
<evidence type="ECO:0000256" key="3">
    <source>
        <dbReference type="ARBA" id="ARBA00022475"/>
    </source>
</evidence>
<evidence type="ECO:0000256" key="4">
    <source>
        <dbReference type="ARBA" id="ARBA00022692"/>
    </source>
</evidence>
<dbReference type="Proteomes" id="UP001321786">
    <property type="component" value="Chromosome"/>
</dbReference>
<feature type="transmembrane region" description="Helical" evidence="7">
    <location>
        <begin position="70"/>
        <end position="92"/>
    </location>
</feature>
<dbReference type="KEGG" id="hprf:HLPR_19220"/>
<keyword evidence="9" id="KW-1185">Reference proteome</keyword>
<keyword evidence="5 7" id="KW-1133">Transmembrane helix</keyword>